<name>A0A140L7M3_9FIRM</name>
<dbReference type="GO" id="GO:0003677">
    <property type="term" value="F:DNA binding"/>
    <property type="evidence" value="ECO:0007669"/>
    <property type="project" value="UniProtKB-KW"/>
</dbReference>
<dbReference type="SMART" id="SM00422">
    <property type="entry name" value="HTH_MERR"/>
    <property type="match status" value="1"/>
</dbReference>
<evidence type="ECO:0000313" key="4">
    <source>
        <dbReference type="Proteomes" id="UP000070427"/>
    </source>
</evidence>
<dbReference type="GO" id="GO:0003700">
    <property type="term" value="F:DNA-binding transcription factor activity"/>
    <property type="evidence" value="ECO:0007669"/>
    <property type="project" value="InterPro"/>
</dbReference>
<protein>
    <submittedName>
        <fullName evidence="3">HTH-type transcriptional regulator GlnR</fullName>
    </submittedName>
</protein>
<dbReference type="RefSeq" id="WP_066353695.1">
    <property type="nucleotide sequence ID" value="NZ_LOED01000019.1"/>
</dbReference>
<gene>
    <name evidence="3" type="primary">glnR</name>
    <name evidence="3" type="ORF">AN618_15790</name>
</gene>
<proteinExistence type="predicted"/>
<evidence type="ECO:0000256" key="1">
    <source>
        <dbReference type="ARBA" id="ARBA00023125"/>
    </source>
</evidence>
<evidence type="ECO:0000313" key="3">
    <source>
        <dbReference type="EMBL" id="KXG76548.1"/>
    </source>
</evidence>
<reference evidence="3 4" key="1">
    <citation type="submission" date="2015-12" db="EMBL/GenBank/DDBJ databases">
        <title>Draft genome sequnece of Fervidicola ferrireducens strain Y170.</title>
        <authorList>
            <person name="Patel B.K."/>
        </authorList>
    </citation>
    <scope>NUCLEOTIDE SEQUENCE [LARGE SCALE GENOMIC DNA]</scope>
    <source>
        <strain evidence="3 4">Y170</strain>
    </source>
</reference>
<dbReference type="STRING" id="520764.AN618_15790"/>
<dbReference type="Proteomes" id="UP000070427">
    <property type="component" value="Unassembled WGS sequence"/>
</dbReference>
<dbReference type="AlphaFoldDB" id="A0A140L7M3"/>
<dbReference type="EMBL" id="LOED01000019">
    <property type="protein sequence ID" value="KXG76548.1"/>
    <property type="molecule type" value="Genomic_DNA"/>
</dbReference>
<dbReference type="OrthoDB" id="9814833at2"/>
<keyword evidence="4" id="KW-1185">Reference proteome</keyword>
<dbReference type="PANTHER" id="PTHR30204:SF58">
    <property type="entry name" value="HTH-TYPE TRANSCRIPTIONAL REGULATOR YFMP"/>
    <property type="match status" value="1"/>
</dbReference>
<comment type="caution">
    <text evidence="3">The sequence shown here is derived from an EMBL/GenBank/DDBJ whole genome shotgun (WGS) entry which is preliminary data.</text>
</comment>
<keyword evidence="1" id="KW-0238">DNA-binding</keyword>
<dbReference type="InterPro" id="IPR000551">
    <property type="entry name" value="MerR-type_HTH_dom"/>
</dbReference>
<dbReference type="InterPro" id="IPR047057">
    <property type="entry name" value="MerR_fam"/>
</dbReference>
<dbReference type="Gene3D" id="1.10.1660.10">
    <property type="match status" value="1"/>
</dbReference>
<dbReference type="FunCoup" id="A0A140L7M3">
    <property type="interactions" value="3"/>
</dbReference>
<dbReference type="InParanoid" id="A0A140L7M3"/>
<dbReference type="PROSITE" id="PS50937">
    <property type="entry name" value="HTH_MERR_2"/>
    <property type="match status" value="1"/>
</dbReference>
<dbReference type="InterPro" id="IPR009061">
    <property type="entry name" value="DNA-bd_dom_put_sf"/>
</dbReference>
<dbReference type="PANTHER" id="PTHR30204">
    <property type="entry name" value="REDOX-CYCLING DRUG-SENSING TRANSCRIPTIONAL ACTIVATOR SOXR"/>
    <property type="match status" value="1"/>
</dbReference>
<dbReference type="CDD" id="cd00592">
    <property type="entry name" value="HTH_MerR-like"/>
    <property type="match status" value="1"/>
</dbReference>
<sequence length="115" mass="13010">MASEGKGLYPIGDVEKKTGLSARQIRYYESMGLISPARTSGGQRRYTDGDILRLIRIKQMKDSGFDLKSIKEKIQIFERNLQELSVDDISSERAVLSSLFPVSNRAVLMKLLEKK</sequence>
<evidence type="ECO:0000259" key="2">
    <source>
        <dbReference type="PROSITE" id="PS50937"/>
    </source>
</evidence>
<dbReference type="PRINTS" id="PR00040">
    <property type="entry name" value="HTHMERR"/>
</dbReference>
<organism evidence="3 4">
    <name type="scientific">Fervidicola ferrireducens</name>
    <dbReference type="NCBI Taxonomy" id="520764"/>
    <lineage>
        <taxon>Bacteria</taxon>
        <taxon>Bacillati</taxon>
        <taxon>Bacillota</taxon>
        <taxon>Clostridia</taxon>
        <taxon>Thermosediminibacterales</taxon>
        <taxon>Thermosediminibacteraceae</taxon>
        <taxon>Fervidicola</taxon>
    </lineage>
</organism>
<dbReference type="SUPFAM" id="SSF46955">
    <property type="entry name" value="Putative DNA-binding domain"/>
    <property type="match status" value="1"/>
</dbReference>
<accession>A0A140L7M3</accession>
<feature type="domain" description="HTH merR-type" evidence="2">
    <location>
        <begin position="8"/>
        <end position="76"/>
    </location>
</feature>
<dbReference type="Pfam" id="PF13411">
    <property type="entry name" value="MerR_1"/>
    <property type="match status" value="1"/>
</dbReference>